<name>A0A0K1LT86_9CAUD</name>
<reference evidence="2 3" key="1">
    <citation type="journal article" date="2016" name="BMC Microbiol.">
        <title>Characterization of mycobacteria and mycobacteriophages isolated from compost at the Sao Paulo Zoo Park Foundation in Brazil and creation of the new mycobacteriophage Cluster U.</title>
        <authorList>
            <person name="Lima-Junior J.D."/>
            <person name="Viana-Niero C."/>
            <person name="Conde Oliveira D.V."/>
            <person name="Machado G.E."/>
            <person name="Rabello M.C."/>
            <person name="Martins-Junior J."/>
            <person name="Martins L.F."/>
            <person name="Digiampietri L.A."/>
            <person name="da Silva A.M."/>
            <person name="Setubal J.C."/>
            <person name="Russell D.A."/>
            <person name="Jacobs-Sera D."/>
            <person name="Pope W.H."/>
            <person name="Hatfull G.F."/>
            <person name="Leao S.C."/>
        </authorList>
    </citation>
    <scope>NUCLEOTIDE SEQUENCE [LARGE SCALE GENOMIC DNA]</scope>
</reference>
<feature type="region of interest" description="Disordered" evidence="1">
    <location>
        <begin position="279"/>
        <end position="352"/>
    </location>
</feature>
<dbReference type="Proteomes" id="UP000222075">
    <property type="component" value="Segment"/>
</dbReference>
<organism evidence="2 3">
    <name type="scientific">Mycobacterium phage Madruga</name>
    <dbReference type="NCBI Taxonomy" id="1675552"/>
    <lineage>
        <taxon>Viruses</taxon>
        <taxon>Duplodnaviria</taxon>
        <taxon>Heunggongvirae</taxon>
        <taxon>Uroviricota</taxon>
        <taxon>Caudoviricetes</taxon>
        <taxon>Patiencevirus</taxon>
        <taxon>Patiencevirus patience</taxon>
    </lineage>
</organism>
<dbReference type="EMBL" id="KR997933">
    <property type="protein sequence ID" value="AKU45373.1"/>
    <property type="molecule type" value="Genomic_DNA"/>
</dbReference>
<gene>
    <name evidence="2" type="ORF">MADRUGA_83</name>
</gene>
<dbReference type="SUPFAM" id="SSF52540">
    <property type="entry name" value="P-loop containing nucleoside triphosphate hydrolases"/>
    <property type="match status" value="1"/>
</dbReference>
<dbReference type="InterPro" id="IPR027417">
    <property type="entry name" value="P-loop_NTPase"/>
</dbReference>
<feature type="compositionally biased region" description="Basic and acidic residues" evidence="1">
    <location>
        <begin position="332"/>
        <end position="346"/>
    </location>
</feature>
<evidence type="ECO:0000313" key="3">
    <source>
        <dbReference type="Proteomes" id="UP000222075"/>
    </source>
</evidence>
<sequence>MATRPNRLPLKGSIKYWNIMVFGDPGAGKTVFAGSDTKVLFVAPENDGLMSAERMGSSAEHIEIKHWLDLKNVYEWYDAHPDELADTNVLSIDSISEMQRLAKEYVLETGKEEKIRKGRDPEKMEIQDYGLMHELLENLVRGFNDLPVNVLWTATSKKVEDADKNEFLVPELQGKKEYGVAMKMAALMTSYGHMRVEVHDVAMEPDPNDEEKKPRYKKVKRRVIYWEDSGTIRGKDRTMALAPFTVNATLQQVRLAIAGKMKRNAEGFIVKVDAQKASAPVKKAAPPVKKAAPQTSPQPEKAVESKETPDDTKPATEATEVTQVPNVTVAEGKPEDKKEDAVKELDLDAVQA</sequence>
<feature type="compositionally biased region" description="Low complexity" evidence="1">
    <location>
        <begin position="279"/>
        <end position="294"/>
    </location>
</feature>
<feature type="compositionally biased region" description="Basic and acidic residues" evidence="1">
    <location>
        <begin position="301"/>
        <end position="314"/>
    </location>
</feature>
<proteinExistence type="predicted"/>
<accession>A0A0K1LT86</accession>
<evidence type="ECO:0000313" key="2">
    <source>
        <dbReference type="EMBL" id="AKU45373.1"/>
    </source>
</evidence>
<protein>
    <submittedName>
        <fullName evidence="2">RecA</fullName>
    </submittedName>
</protein>
<dbReference type="Pfam" id="PF13479">
    <property type="entry name" value="AAA_24"/>
    <property type="match status" value="1"/>
</dbReference>
<evidence type="ECO:0000256" key="1">
    <source>
        <dbReference type="SAM" id="MobiDB-lite"/>
    </source>
</evidence>